<dbReference type="SUPFAM" id="SSF53187">
    <property type="entry name" value="Zn-dependent exopeptidases"/>
    <property type="match status" value="1"/>
</dbReference>
<dbReference type="InterPro" id="IPR052030">
    <property type="entry name" value="Peptidase_M20/M20A_hydrolases"/>
</dbReference>
<dbReference type="Proteomes" id="UP000001593">
    <property type="component" value="Unassembled WGS sequence"/>
</dbReference>
<organism evidence="3 4">
    <name type="scientific">Nematostella vectensis</name>
    <name type="common">Starlet sea anemone</name>
    <dbReference type="NCBI Taxonomy" id="45351"/>
    <lineage>
        <taxon>Eukaryota</taxon>
        <taxon>Metazoa</taxon>
        <taxon>Cnidaria</taxon>
        <taxon>Anthozoa</taxon>
        <taxon>Hexacorallia</taxon>
        <taxon>Actiniaria</taxon>
        <taxon>Edwardsiidae</taxon>
        <taxon>Nematostella</taxon>
    </lineage>
</organism>
<accession>A7RMG7</accession>
<gene>
    <name evidence="3" type="ORF">NEMVEDRAFT_v1g239366</name>
</gene>
<dbReference type="NCBIfam" id="TIGR01891">
    <property type="entry name" value="amidohydrolases"/>
    <property type="match status" value="1"/>
</dbReference>
<dbReference type="eggNOG" id="ENOG502QQPD">
    <property type="taxonomic scope" value="Eukaryota"/>
</dbReference>
<dbReference type="PANTHER" id="PTHR30575:SF0">
    <property type="entry name" value="XAA-ARG DIPEPTIDASE"/>
    <property type="match status" value="1"/>
</dbReference>
<dbReference type="Gene3D" id="3.30.70.360">
    <property type="match status" value="1"/>
</dbReference>
<dbReference type="KEGG" id="nve:5519497"/>
<dbReference type="CDD" id="cd05672">
    <property type="entry name" value="M20_ACY1L2-like"/>
    <property type="match status" value="1"/>
</dbReference>
<dbReference type="PANTHER" id="PTHR30575">
    <property type="entry name" value="PEPTIDASE M20"/>
    <property type="match status" value="1"/>
</dbReference>
<reference evidence="3 4" key="1">
    <citation type="journal article" date="2007" name="Science">
        <title>Sea anemone genome reveals ancestral eumetazoan gene repertoire and genomic organization.</title>
        <authorList>
            <person name="Putnam N.H."/>
            <person name="Srivastava M."/>
            <person name="Hellsten U."/>
            <person name="Dirks B."/>
            <person name="Chapman J."/>
            <person name="Salamov A."/>
            <person name="Terry A."/>
            <person name="Shapiro H."/>
            <person name="Lindquist E."/>
            <person name="Kapitonov V.V."/>
            <person name="Jurka J."/>
            <person name="Genikhovich G."/>
            <person name="Grigoriev I.V."/>
            <person name="Lucas S.M."/>
            <person name="Steele R.E."/>
            <person name="Finnerty J.R."/>
            <person name="Technau U."/>
            <person name="Martindale M.Q."/>
            <person name="Rokhsar D.S."/>
        </authorList>
    </citation>
    <scope>NUCLEOTIDE SEQUENCE [LARGE SCALE GENOMIC DNA]</scope>
    <source>
        <strain evidence="4">CH2 X CH6</strain>
    </source>
</reference>
<protein>
    <recommendedName>
        <fullName evidence="1">Peptidase M20 domain-containing protein 2</fullName>
    </recommendedName>
</protein>
<comment type="similarity">
    <text evidence="1">Belongs to the peptidase M20A family.</text>
</comment>
<dbReference type="HOGENOM" id="CLU_031812_1_1_1"/>
<dbReference type="InParanoid" id="A7RMG7"/>
<keyword evidence="4" id="KW-1185">Reference proteome</keyword>
<feature type="domain" description="Peptidase M20 dimerisation" evidence="2">
    <location>
        <begin position="175"/>
        <end position="268"/>
    </location>
</feature>
<dbReference type="SUPFAM" id="SSF55031">
    <property type="entry name" value="Bacterial exopeptidase dimerisation domain"/>
    <property type="match status" value="1"/>
</dbReference>
<dbReference type="OMA" id="HYAITDT"/>
<evidence type="ECO:0000259" key="2">
    <source>
        <dbReference type="Pfam" id="PF07687"/>
    </source>
</evidence>
<dbReference type="STRING" id="45351.A7RMG7"/>
<dbReference type="AlphaFoldDB" id="A7RMG7"/>
<evidence type="ECO:0000313" key="3">
    <source>
        <dbReference type="EMBL" id="EDO47269.1"/>
    </source>
</evidence>
<dbReference type="OrthoDB" id="6119954at2759"/>
<dbReference type="GO" id="GO:0016805">
    <property type="term" value="F:dipeptidase activity"/>
    <property type="evidence" value="ECO:0000318"/>
    <property type="project" value="GO_Central"/>
</dbReference>
<evidence type="ECO:0000256" key="1">
    <source>
        <dbReference type="PIRNR" id="PIRNR037226"/>
    </source>
</evidence>
<dbReference type="Pfam" id="PF01546">
    <property type="entry name" value="Peptidase_M20"/>
    <property type="match status" value="1"/>
</dbReference>
<name>A7RMG7_NEMVE</name>
<dbReference type="FunFam" id="3.30.70.360:FF:000004">
    <property type="entry name" value="Peptidase M20 domain-containing protein 2"/>
    <property type="match status" value="1"/>
</dbReference>
<dbReference type="EMBL" id="DS469520">
    <property type="protein sequence ID" value="EDO47269.1"/>
    <property type="molecule type" value="Genomic_DNA"/>
</dbReference>
<evidence type="ECO:0000313" key="4">
    <source>
        <dbReference type="Proteomes" id="UP000001593"/>
    </source>
</evidence>
<dbReference type="InterPro" id="IPR017144">
    <property type="entry name" value="Xaa-Arg_dipeptidase"/>
</dbReference>
<dbReference type="PIRSF" id="PIRSF037226">
    <property type="entry name" value="Amidohydrolase_ACY1L2_prd"/>
    <property type="match status" value="1"/>
</dbReference>
<proteinExistence type="inferred from homology"/>
<dbReference type="Gene3D" id="3.40.630.10">
    <property type="entry name" value="Zn peptidases"/>
    <property type="match status" value="1"/>
</dbReference>
<dbReference type="Pfam" id="PF07687">
    <property type="entry name" value="M20_dimer"/>
    <property type="match status" value="1"/>
</dbReference>
<sequence length="397" mass="43127">MADALKKSALEAIDNRAKDLFDLNQRIWNKPELGFQEFYAHSQLVEFFENAGFEVDNTQGGLETAFRASIGSSKEGITVGIMCEYDALPGIGHACGHNLISEAGVGCALGLKAALEASAAPIGRVVILGTPAEEDGGGKVKMIDKGCFDDIDICMMVHPKPLNCVYATCLAREDVTVTFHGHSSHAAAFPWEGRNALDAVVLAYNSISALRQQMKPTWRVHGVVTNGGAKPNIIPDSASMSYYIRTPLENDIKVLHQKVHACFKAAALATGCTADIKWNTTPFYSNLVTNNALAKLYQTHAESFGLKYPPKSEQVKIPFGSTDMGNVSHIKPAIHPYYDIGTDVANHTAEFAEAAKTKVAHESTLKQAKILAMVAIEVMTNKLVWEEVQQDFRTGEK</sequence>
<dbReference type="PhylomeDB" id="A7RMG7"/>
<dbReference type="InterPro" id="IPR036264">
    <property type="entry name" value="Bact_exopeptidase_dim_dom"/>
</dbReference>
<dbReference type="InterPro" id="IPR011650">
    <property type="entry name" value="Peptidase_M20_dimer"/>
</dbReference>
<dbReference type="InterPro" id="IPR002933">
    <property type="entry name" value="Peptidase_M20"/>
</dbReference>
<dbReference type="InterPro" id="IPR017439">
    <property type="entry name" value="Amidohydrolase"/>
</dbReference>